<name>A0ABT2EKB1_9BACT</name>
<gene>
    <name evidence="2" type="ORF">M2350_000795</name>
</gene>
<keyword evidence="3" id="KW-1185">Reference proteome</keyword>
<protein>
    <submittedName>
        <fullName evidence="2">Peroxiredoxin</fullName>
    </submittedName>
</protein>
<evidence type="ECO:0000313" key="2">
    <source>
        <dbReference type="EMBL" id="MCS3918398.1"/>
    </source>
</evidence>
<dbReference type="Gene3D" id="3.40.30.10">
    <property type="entry name" value="Glutaredoxin"/>
    <property type="match status" value="1"/>
</dbReference>
<dbReference type="Proteomes" id="UP001204798">
    <property type="component" value="Unassembled WGS sequence"/>
</dbReference>
<evidence type="ECO:0000259" key="1">
    <source>
        <dbReference type="Pfam" id="PF00578"/>
    </source>
</evidence>
<dbReference type="SUPFAM" id="SSF52833">
    <property type="entry name" value="Thioredoxin-like"/>
    <property type="match status" value="1"/>
</dbReference>
<feature type="domain" description="Alkyl hydroperoxide reductase subunit C/ Thiol specific antioxidant" evidence="1">
    <location>
        <begin position="2"/>
        <end position="76"/>
    </location>
</feature>
<reference evidence="2 3" key="1">
    <citation type="submission" date="2022-08" db="EMBL/GenBank/DDBJ databases">
        <title>Bacterial and archaeal communities from various locations to study Microbial Dark Matter (Phase II).</title>
        <authorList>
            <person name="Stepanauskas R."/>
        </authorList>
    </citation>
    <scope>NUCLEOTIDE SEQUENCE [LARGE SCALE GENOMIC DNA]</scope>
    <source>
        <strain evidence="2 3">PD1</strain>
    </source>
</reference>
<dbReference type="CDD" id="cd02966">
    <property type="entry name" value="TlpA_like_family"/>
    <property type="match status" value="1"/>
</dbReference>
<dbReference type="InterPro" id="IPR000866">
    <property type="entry name" value="AhpC/TSA"/>
</dbReference>
<dbReference type="Pfam" id="PF00578">
    <property type="entry name" value="AhpC-TSA"/>
    <property type="match status" value="1"/>
</dbReference>
<sequence length="115" mass="13099">MEVPHLNGWYRKYRKEGLIVMGLSTVSPKEQKDAAKRFGLTYPLFLWEHDKLPTPLKVITGYPTTLLIDRNGKIREVAFGILFGEQKEAFERKVVSVLKEKAKGNQTAAPKKKKG</sequence>
<comment type="caution">
    <text evidence="2">The sequence shown here is derived from an EMBL/GenBank/DDBJ whole genome shotgun (WGS) entry which is preliminary data.</text>
</comment>
<dbReference type="EMBL" id="JANUCP010000001">
    <property type="protein sequence ID" value="MCS3918398.1"/>
    <property type="molecule type" value="Genomic_DNA"/>
</dbReference>
<accession>A0ABT2EKB1</accession>
<proteinExistence type="predicted"/>
<organism evidence="2 3">
    <name type="scientific">Candidatus Fervidibacter sacchari</name>
    <dbReference type="NCBI Taxonomy" id="1448929"/>
    <lineage>
        <taxon>Bacteria</taxon>
        <taxon>Candidatus Fervidibacterota</taxon>
        <taxon>Candidatus Fervidibacter</taxon>
    </lineage>
</organism>
<evidence type="ECO:0000313" key="3">
    <source>
        <dbReference type="Proteomes" id="UP001204798"/>
    </source>
</evidence>
<dbReference type="InterPro" id="IPR036249">
    <property type="entry name" value="Thioredoxin-like_sf"/>
</dbReference>